<accession>W2RJS0</accession>
<dbReference type="STRING" id="1220924.W2RJS0"/>
<gene>
    <name evidence="3" type="ORF">HMPREF1541_09015</name>
</gene>
<dbReference type="GeneID" id="19976354"/>
<evidence type="ECO:0000313" key="3">
    <source>
        <dbReference type="EMBL" id="ETN36737.1"/>
    </source>
</evidence>
<organism evidence="3 4">
    <name type="scientific">Cyphellophora europaea (strain CBS 101466)</name>
    <name type="common">Phialophora europaea</name>
    <dbReference type="NCBI Taxonomy" id="1220924"/>
    <lineage>
        <taxon>Eukaryota</taxon>
        <taxon>Fungi</taxon>
        <taxon>Dikarya</taxon>
        <taxon>Ascomycota</taxon>
        <taxon>Pezizomycotina</taxon>
        <taxon>Eurotiomycetes</taxon>
        <taxon>Chaetothyriomycetidae</taxon>
        <taxon>Chaetothyriales</taxon>
        <taxon>Cyphellophoraceae</taxon>
        <taxon>Cyphellophora</taxon>
    </lineage>
</organism>
<name>W2RJS0_CYPE1</name>
<feature type="region of interest" description="Disordered" evidence="1">
    <location>
        <begin position="127"/>
        <end position="161"/>
    </location>
</feature>
<keyword evidence="4" id="KW-1185">Reference proteome</keyword>
<reference evidence="3 4" key="1">
    <citation type="submission" date="2013-03" db="EMBL/GenBank/DDBJ databases">
        <title>The Genome Sequence of Phialophora europaea CBS 101466.</title>
        <authorList>
            <consortium name="The Broad Institute Genomics Platform"/>
            <person name="Cuomo C."/>
            <person name="de Hoog S."/>
            <person name="Gorbushina A."/>
            <person name="Walker B."/>
            <person name="Young S.K."/>
            <person name="Zeng Q."/>
            <person name="Gargeya S."/>
            <person name="Fitzgerald M."/>
            <person name="Haas B."/>
            <person name="Abouelleil A."/>
            <person name="Allen A.W."/>
            <person name="Alvarado L."/>
            <person name="Arachchi H.M."/>
            <person name="Berlin A.M."/>
            <person name="Chapman S.B."/>
            <person name="Gainer-Dewar J."/>
            <person name="Goldberg J."/>
            <person name="Griggs A."/>
            <person name="Gujja S."/>
            <person name="Hansen M."/>
            <person name="Howarth C."/>
            <person name="Imamovic A."/>
            <person name="Ireland A."/>
            <person name="Larimer J."/>
            <person name="McCowan C."/>
            <person name="Murphy C."/>
            <person name="Pearson M."/>
            <person name="Poon T.W."/>
            <person name="Priest M."/>
            <person name="Roberts A."/>
            <person name="Saif S."/>
            <person name="Shea T."/>
            <person name="Sisk P."/>
            <person name="Sykes S."/>
            <person name="Wortman J."/>
            <person name="Nusbaum C."/>
            <person name="Birren B."/>
        </authorList>
    </citation>
    <scope>NUCLEOTIDE SEQUENCE [LARGE SCALE GENOMIC DNA]</scope>
    <source>
        <strain evidence="3 4">CBS 101466</strain>
    </source>
</reference>
<dbReference type="InParanoid" id="W2RJS0"/>
<proteinExistence type="predicted"/>
<evidence type="ECO:0000313" key="4">
    <source>
        <dbReference type="Proteomes" id="UP000030752"/>
    </source>
</evidence>
<sequence length="286" mass="31815">MVSLQPQLPQKDDFDIEYGMILLHRITEALQQFHGLVPNKYKSGVHFVMMTTIIALDIRAQNAGMLVRRAENSIQLEAFDLAPLNEAVMSTKGRLRRCFPGPALSLTLEQWGEPGFQATFAHAVAKMSTQATKDTQPKTRKSRQDHDEERNTTHPKVLLNSPPRMSTWSTGVWLEAAWRPVGFTKEMTNHIEVQTYTHGCCWCCKFATRPWSGVASQVAMTPIERRVPRSAGGSSEVHETLDDSLDGPTTSSNGVSFRVCTISCFRGFVYLGSAGQELTVSVELNA</sequence>
<feature type="domain" description="DUF6606" evidence="2">
    <location>
        <begin position="52"/>
        <end position="157"/>
    </location>
</feature>
<evidence type="ECO:0000259" key="2">
    <source>
        <dbReference type="Pfam" id="PF20255"/>
    </source>
</evidence>
<dbReference type="EMBL" id="KB822725">
    <property type="protein sequence ID" value="ETN36737.1"/>
    <property type="molecule type" value="Genomic_DNA"/>
</dbReference>
<dbReference type="Proteomes" id="UP000030752">
    <property type="component" value="Unassembled WGS sequence"/>
</dbReference>
<feature type="region of interest" description="Disordered" evidence="1">
    <location>
        <begin position="227"/>
        <end position="249"/>
    </location>
</feature>
<dbReference type="VEuPathDB" id="FungiDB:HMPREF1541_09015"/>
<dbReference type="InterPro" id="IPR046541">
    <property type="entry name" value="DUF6606"/>
</dbReference>
<protein>
    <recommendedName>
        <fullName evidence="2">DUF6606 domain-containing protein</fullName>
    </recommendedName>
</protein>
<dbReference type="HOGENOM" id="CLU_973238_0_0_1"/>
<evidence type="ECO:0000256" key="1">
    <source>
        <dbReference type="SAM" id="MobiDB-lite"/>
    </source>
</evidence>
<feature type="compositionally biased region" description="Basic and acidic residues" evidence="1">
    <location>
        <begin position="142"/>
        <end position="152"/>
    </location>
</feature>
<dbReference type="eggNOG" id="ENOG502QUFK">
    <property type="taxonomic scope" value="Eukaryota"/>
</dbReference>
<dbReference type="OrthoDB" id="3182339at2759"/>
<dbReference type="RefSeq" id="XP_008721555.1">
    <property type="nucleotide sequence ID" value="XM_008723333.1"/>
</dbReference>
<dbReference type="AlphaFoldDB" id="W2RJS0"/>
<dbReference type="Pfam" id="PF20255">
    <property type="entry name" value="DUF6606"/>
    <property type="match status" value="1"/>
</dbReference>